<evidence type="ECO:0000313" key="1">
    <source>
        <dbReference type="EMBL" id="KRR27758.1"/>
    </source>
</evidence>
<comment type="caution">
    <text evidence="1">The sequence shown here is derived from an EMBL/GenBank/DDBJ whole genome shotgun (WGS) entry which is preliminary data.</text>
</comment>
<reference evidence="1 2" key="1">
    <citation type="submission" date="2014-03" db="EMBL/GenBank/DDBJ databases">
        <title>Bradyrhizobium valentinum sp. nov., isolated from effective nodules of Lupinus mariae-josephae, a lupine endemic of basic-lime soils in Eastern Spain.</title>
        <authorList>
            <person name="Duran D."/>
            <person name="Rey L."/>
            <person name="Navarro A."/>
            <person name="Busquets A."/>
            <person name="Imperial J."/>
            <person name="Ruiz-Argueso T."/>
        </authorList>
    </citation>
    <scope>NUCLEOTIDE SEQUENCE [LARGE SCALE GENOMIC DNA]</scope>
    <source>
        <strain evidence="1 2">CCBAU 23086</strain>
    </source>
</reference>
<sequence>MMVKEPTTIAGCILARGTPIFQTPILRSPIRTLSRNLSRLITTTALLQTPEQAERSHSARRMI</sequence>
<organism evidence="1 2">
    <name type="scientific">Bradyrhizobium lablabi</name>
    <dbReference type="NCBI Taxonomy" id="722472"/>
    <lineage>
        <taxon>Bacteria</taxon>
        <taxon>Pseudomonadati</taxon>
        <taxon>Pseudomonadota</taxon>
        <taxon>Alphaproteobacteria</taxon>
        <taxon>Hyphomicrobiales</taxon>
        <taxon>Nitrobacteraceae</taxon>
        <taxon>Bradyrhizobium</taxon>
    </lineage>
</organism>
<name>A0A0R3N6G6_9BRAD</name>
<dbReference type="EMBL" id="LLYB01000035">
    <property type="protein sequence ID" value="KRR27758.1"/>
    <property type="molecule type" value="Genomic_DNA"/>
</dbReference>
<dbReference type="Proteomes" id="UP000051660">
    <property type="component" value="Unassembled WGS sequence"/>
</dbReference>
<dbReference type="AlphaFoldDB" id="A0A0R3N6G6"/>
<accession>A0A0R3N6G6</accession>
<protein>
    <submittedName>
        <fullName evidence="1">Uncharacterized protein</fullName>
    </submittedName>
</protein>
<gene>
    <name evidence="1" type="ORF">CQ14_29435</name>
</gene>
<evidence type="ECO:0000313" key="2">
    <source>
        <dbReference type="Proteomes" id="UP000051660"/>
    </source>
</evidence>
<proteinExistence type="predicted"/>